<evidence type="ECO:0000256" key="10">
    <source>
        <dbReference type="ARBA" id="ARBA00023235"/>
    </source>
</evidence>
<dbReference type="InterPro" id="IPR041236">
    <property type="entry name" value="PriA_C"/>
</dbReference>
<dbReference type="EC" id="5.6.2.4" evidence="12"/>
<keyword evidence="7 12" id="KW-0862">Zinc</keyword>
<dbReference type="GO" id="GO:0006270">
    <property type="term" value="P:DNA replication initiation"/>
    <property type="evidence" value="ECO:0007669"/>
    <property type="project" value="TreeGrafter"/>
</dbReference>
<dbReference type="InterPro" id="IPR042115">
    <property type="entry name" value="PriA_3primeBD_sf"/>
</dbReference>
<comment type="caution">
    <text evidence="14">The sequence shown here is derived from an EMBL/GenBank/DDBJ whole genome shotgun (WGS) entry which is preliminary data.</text>
</comment>
<keyword evidence="3 12" id="KW-0479">Metal-binding</keyword>
<dbReference type="CDD" id="cd18804">
    <property type="entry name" value="SF2_C_priA"/>
    <property type="match status" value="1"/>
</dbReference>
<dbReference type="InterPro" id="IPR001650">
    <property type="entry name" value="Helicase_C-like"/>
</dbReference>
<comment type="similarity">
    <text evidence="12">Belongs to the helicase family. PriA subfamily.</text>
</comment>
<evidence type="ECO:0000256" key="12">
    <source>
        <dbReference type="HAMAP-Rule" id="MF_00983"/>
    </source>
</evidence>
<dbReference type="Pfam" id="PF00270">
    <property type="entry name" value="DEAD"/>
    <property type="match status" value="1"/>
</dbReference>
<dbReference type="PANTHER" id="PTHR30580">
    <property type="entry name" value="PRIMOSOMAL PROTEIN N"/>
    <property type="match status" value="1"/>
</dbReference>
<evidence type="ECO:0000256" key="3">
    <source>
        <dbReference type="ARBA" id="ARBA00022723"/>
    </source>
</evidence>
<dbReference type="NCBIfam" id="TIGR00595">
    <property type="entry name" value="priA"/>
    <property type="match status" value="1"/>
</dbReference>
<dbReference type="InterPro" id="IPR011545">
    <property type="entry name" value="DEAD/DEAH_box_helicase_dom"/>
</dbReference>
<feature type="domain" description="Helicase ATP-binding" evidence="13">
    <location>
        <begin position="148"/>
        <end position="314"/>
    </location>
</feature>
<evidence type="ECO:0000256" key="8">
    <source>
        <dbReference type="ARBA" id="ARBA00022840"/>
    </source>
</evidence>
<dbReference type="HAMAP" id="MF_00983">
    <property type="entry name" value="PriA"/>
    <property type="match status" value="1"/>
</dbReference>
<evidence type="ECO:0000256" key="6">
    <source>
        <dbReference type="ARBA" id="ARBA00022806"/>
    </source>
</evidence>
<dbReference type="InterPro" id="IPR005259">
    <property type="entry name" value="PriA"/>
</dbReference>
<dbReference type="SMART" id="SM00487">
    <property type="entry name" value="DEXDc"/>
    <property type="match status" value="1"/>
</dbReference>
<evidence type="ECO:0000256" key="2">
    <source>
        <dbReference type="ARBA" id="ARBA00022705"/>
    </source>
</evidence>
<feature type="binding site" evidence="12">
    <location>
        <position position="400"/>
    </location>
    <ligand>
        <name>Zn(2+)</name>
        <dbReference type="ChEBI" id="CHEBI:29105"/>
        <label>2</label>
    </ligand>
</feature>
<dbReference type="GO" id="GO:0043138">
    <property type="term" value="F:3'-5' DNA helicase activity"/>
    <property type="evidence" value="ECO:0007669"/>
    <property type="project" value="UniProtKB-EC"/>
</dbReference>
<evidence type="ECO:0000256" key="1">
    <source>
        <dbReference type="ARBA" id="ARBA00022515"/>
    </source>
</evidence>
<dbReference type="GO" id="GO:0016887">
    <property type="term" value="F:ATP hydrolysis activity"/>
    <property type="evidence" value="ECO:0007669"/>
    <property type="project" value="RHEA"/>
</dbReference>
<feature type="binding site" evidence="12">
    <location>
        <position position="416"/>
    </location>
    <ligand>
        <name>Zn(2+)</name>
        <dbReference type="ChEBI" id="CHEBI:29105"/>
        <label>1</label>
    </ligand>
</feature>
<keyword evidence="8 12" id="KW-0067">ATP-binding</keyword>
<feature type="binding site" evidence="12">
    <location>
        <position position="376"/>
    </location>
    <ligand>
        <name>Zn(2+)</name>
        <dbReference type="ChEBI" id="CHEBI:29105"/>
        <label>1</label>
    </ligand>
</feature>
<keyword evidence="5 12" id="KW-0378">Hydrolase</keyword>
<gene>
    <name evidence="12 14" type="primary">priA</name>
    <name evidence="14" type="ORF">EQU50_04900</name>
</gene>
<name>A0A4Q7DN46_9PROT</name>
<feature type="binding site" evidence="12">
    <location>
        <position position="403"/>
    </location>
    <ligand>
        <name>Zn(2+)</name>
        <dbReference type="ChEBI" id="CHEBI:29105"/>
        <label>2</label>
    </ligand>
</feature>
<dbReference type="InterPro" id="IPR040498">
    <property type="entry name" value="PriA_CRR"/>
</dbReference>
<comment type="catalytic activity">
    <reaction evidence="12">
        <text>Couples ATP hydrolysis with the unwinding of duplex DNA by translocating in the 3'-5' direction.</text>
        <dbReference type="EC" id="5.6.2.4"/>
    </reaction>
</comment>
<evidence type="ECO:0000256" key="5">
    <source>
        <dbReference type="ARBA" id="ARBA00022801"/>
    </source>
</evidence>
<reference evidence="14 15" key="1">
    <citation type="submission" date="2018-10" db="EMBL/GenBank/DDBJ databases">
        <title>An updated phylogeny of the Alphaproteobacteria reveals that the parasitic Rickettsiales and Holosporales have independent origins.</title>
        <authorList>
            <person name="Munoz-Gomez S.A."/>
            <person name="Hess S."/>
            <person name="Burger G."/>
            <person name="Lang B.F."/>
            <person name="Susko E."/>
            <person name="Slamovits C.H."/>
            <person name="Roger A.J."/>
        </authorList>
    </citation>
    <scope>NUCLEOTIDE SEQUENCE [LARGE SCALE GENOMIC DNA]</scope>
    <source>
        <strain evidence="14">HOLO01</strain>
    </source>
</reference>
<dbReference type="OrthoDB" id="9759544at2"/>
<evidence type="ECO:0000256" key="9">
    <source>
        <dbReference type="ARBA" id="ARBA00023125"/>
    </source>
</evidence>
<dbReference type="GO" id="GO:1990077">
    <property type="term" value="C:primosome complex"/>
    <property type="evidence" value="ECO:0007669"/>
    <property type="project" value="UniProtKB-UniRule"/>
</dbReference>
<dbReference type="GO" id="GO:0006269">
    <property type="term" value="P:DNA replication, synthesis of primer"/>
    <property type="evidence" value="ECO:0007669"/>
    <property type="project" value="UniProtKB-KW"/>
</dbReference>
<dbReference type="GO" id="GO:0006302">
    <property type="term" value="P:double-strand break repair"/>
    <property type="evidence" value="ECO:0007669"/>
    <property type="project" value="InterPro"/>
</dbReference>
<sequence>MLLTDSNQFSTKMQVQVLTTGPFDQTFTYSTEGAGVTRGQVVMVPFGRREILGVVWSISENSTFEGTVKDIGTILPFQLPETSLDFIYWVANYTLIPLGSVLKMVLALPPAEFLKVLKKPEELPTPAYSFDHTVTLSVEQQQASYAIIQGAKTFIPFVLDGVTGSGKTEVYLNAIEHVLKNQGQALVLLPEIALTNEWLERFKRRFGFEPQLWHSNVTVKNKRQTWQQVLKDQPVVVVGARSALFLPFQNLQLIIVDEEHDDSYKQQEQNHYHARDMAVVRARLSEIPIVLASATPALETMSNIDKGKYHPLILKGRFAEATLPLVEIVDMRGQSRNQWLSAPLVTNIRQCLSNQEQVLLFLNRRGYAPLTLCRGCGHRFLCPGCSVWLVQHKHKGQLSCHHCGFTQNLPPVCPTCQTEDSFVACGPGVERIEEAVRKTFPSARIQVVTSDQLSTPKAIQTIIDDIKNFKIDILIGTQVLAKGHHFPLLTLVGILDADLGLNGGDLRASEKTYQLLHQVSGRAGREQKQGRVVLQTYHPDHPLFLSVQNHRRDDFYACELHQRQAQQFPPYGYLAAIVVSGLDEMTVERYAKTLARLAPNADNVTVLGPVPAPLARVKSRYRWRFLLKSSQAMALQPFLKLWLSHPSLKKATGSVRVSVDIDPYSFM</sequence>
<dbReference type="FunFam" id="3.40.50.300:FF:000489">
    <property type="entry name" value="Primosome assembly protein PriA"/>
    <property type="match status" value="1"/>
</dbReference>
<dbReference type="SUPFAM" id="SSF52540">
    <property type="entry name" value="P-loop containing nucleoside triphosphate hydrolases"/>
    <property type="match status" value="1"/>
</dbReference>
<evidence type="ECO:0000256" key="4">
    <source>
        <dbReference type="ARBA" id="ARBA00022741"/>
    </source>
</evidence>
<dbReference type="Proteomes" id="UP000293550">
    <property type="component" value="Unassembled WGS sequence"/>
</dbReference>
<dbReference type="EMBL" id="SCFB01000005">
    <property type="protein sequence ID" value="RZI46276.1"/>
    <property type="molecule type" value="Genomic_DNA"/>
</dbReference>
<dbReference type="CDD" id="cd17929">
    <property type="entry name" value="DEXHc_priA"/>
    <property type="match status" value="1"/>
</dbReference>
<keyword evidence="9 12" id="KW-0238">DNA-binding</keyword>
<protein>
    <recommendedName>
        <fullName evidence="12">Replication restart protein PriA</fullName>
    </recommendedName>
    <alternativeName>
        <fullName evidence="12">ATP-dependent DNA helicase PriA</fullName>
        <ecNumber evidence="12">5.6.2.4</ecNumber>
    </alternativeName>
    <alternativeName>
        <fullName evidence="12">DNA 3'-5' helicase PriA</fullName>
    </alternativeName>
</protein>
<dbReference type="RefSeq" id="WP_130154027.1">
    <property type="nucleotide sequence ID" value="NZ_SCFB01000005.1"/>
</dbReference>
<feature type="binding site" evidence="12">
    <location>
        <position position="373"/>
    </location>
    <ligand>
        <name>Zn(2+)</name>
        <dbReference type="ChEBI" id="CHEBI:29105"/>
        <label>1</label>
    </ligand>
</feature>
<comment type="subunit">
    <text evidence="12">Component of the replication restart primosome.</text>
</comment>
<keyword evidence="6 12" id="KW-0347">Helicase</keyword>
<feature type="binding site" evidence="12">
    <location>
        <position position="382"/>
    </location>
    <ligand>
        <name>Zn(2+)</name>
        <dbReference type="ChEBI" id="CHEBI:29105"/>
        <label>2</label>
    </ligand>
</feature>
<feature type="binding site" evidence="12">
    <location>
        <position position="413"/>
    </location>
    <ligand>
        <name>Zn(2+)</name>
        <dbReference type="ChEBI" id="CHEBI:29105"/>
        <label>1</label>
    </ligand>
</feature>
<comment type="function">
    <text evidence="12">Initiates the restart of stalled replication forks, which reloads the replicative helicase on sites other than the origin of replication. Recognizes and binds to abandoned replication forks and remodels them to uncover a helicase loading site. Promotes assembly of the primosome at these replication forks.</text>
</comment>
<dbReference type="PROSITE" id="PS51192">
    <property type="entry name" value="HELICASE_ATP_BIND_1"/>
    <property type="match status" value="1"/>
</dbReference>
<dbReference type="InterPro" id="IPR027417">
    <property type="entry name" value="P-loop_NTPase"/>
</dbReference>
<dbReference type="Pfam" id="PF00271">
    <property type="entry name" value="Helicase_C"/>
    <property type="match status" value="1"/>
</dbReference>
<accession>A0A4Q7DN46</accession>
<evidence type="ECO:0000313" key="14">
    <source>
        <dbReference type="EMBL" id="RZI46276.1"/>
    </source>
</evidence>
<dbReference type="SMART" id="SM00490">
    <property type="entry name" value="HELICc"/>
    <property type="match status" value="1"/>
</dbReference>
<comment type="catalytic activity">
    <reaction evidence="11 12">
        <text>ATP + H2O = ADP + phosphate + H(+)</text>
        <dbReference type="Rhea" id="RHEA:13065"/>
        <dbReference type="ChEBI" id="CHEBI:15377"/>
        <dbReference type="ChEBI" id="CHEBI:15378"/>
        <dbReference type="ChEBI" id="CHEBI:30616"/>
        <dbReference type="ChEBI" id="CHEBI:43474"/>
        <dbReference type="ChEBI" id="CHEBI:456216"/>
        <dbReference type="EC" id="5.6.2.4"/>
    </reaction>
</comment>
<keyword evidence="1 12" id="KW-0639">Primosome</keyword>
<evidence type="ECO:0000256" key="7">
    <source>
        <dbReference type="ARBA" id="ARBA00022833"/>
    </source>
</evidence>
<keyword evidence="10 12" id="KW-0413">Isomerase</keyword>
<dbReference type="GO" id="GO:0005524">
    <property type="term" value="F:ATP binding"/>
    <property type="evidence" value="ECO:0007669"/>
    <property type="project" value="UniProtKB-UniRule"/>
</dbReference>
<comment type="cofactor">
    <cofactor evidence="12">
        <name>Zn(2+)</name>
        <dbReference type="ChEBI" id="CHEBI:29105"/>
    </cofactor>
    <text evidence="12">Binds 2 zinc ions per subunit.</text>
</comment>
<dbReference type="InterPro" id="IPR014001">
    <property type="entry name" value="Helicase_ATP-bd"/>
</dbReference>
<dbReference type="InterPro" id="IPR041222">
    <property type="entry name" value="PriA_3primeBD"/>
</dbReference>
<feature type="binding site" evidence="12">
    <location>
        <position position="385"/>
    </location>
    <ligand>
        <name>Zn(2+)</name>
        <dbReference type="ChEBI" id="CHEBI:29105"/>
        <label>2</label>
    </ligand>
</feature>
<dbReference type="GO" id="GO:0006310">
    <property type="term" value="P:DNA recombination"/>
    <property type="evidence" value="ECO:0007669"/>
    <property type="project" value="InterPro"/>
</dbReference>
<dbReference type="Gene3D" id="3.40.50.300">
    <property type="entry name" value="P-loop containing nucleotide triphosphate hydrolases"/>
    <property type="match status" value="2"/>
</dbReference>
<dbReference type="GO" id="GO:0008270">
    <property type="term" value="F:zinc ion binding"/>
    <property type="evidence" value="ECO:0007669"/>
    <property type="project" value="UniProtKB-UniRule"/>
</dbReference>
<keyword evidence="4 12" id="KW-0547">Nucleotide-binding</keyword>
<dbReference type="AlphaFoldDB" id="A0A4Q7DN46"/>
<proteinExistence type="inferred from homology"/>
<dbReference type="Pfam" id="PF18319">
    <property type="entry name" value="Zn_ribbon_PriA"/>
    <property type="match status" value="1"/>
</dbReference>
<keyword evidence="2 12" id="KW-0235">DNA replication</keyword>
<dbReference type="Pfam" id="PF18074">
    <property type="entry name" value="PriA_C"/>
    <property type="match status" value="1"/>
</dbReference>
<dbReference type="Pfam" id="PF17764">
    <property type="entry name" value="PriA_3primeBD"/>
    <property type="match status" value="1"/>
</dbReference>
<dbReference type="GO" id="GO:0003677">
    <property type="term" value="F:DNA binding"/>
    <property type="evidence" value="ECO:0007669"/>
    <property type="project" value="UniProtKB-UniRule"/>
</dbReference>
<dbReference type="PANTHER" id="PTHR30580:SF0">
    <property type="entry name" value="PRIMOSOMAL PROTEIN N"/>
    <property type="match status" value="1"/>
</dbReference>
<dbReference type="Gene3D" id="3.40.1440.60">
    <property type="entry name" value="PriA, 3(prime) DNA-binding domain"/>
    <property type="match status" value="1"/>
</dbReference>
<evidence type="ECO:0000259" key="13">
    <source>
        <dbReference type="PROSITE" id="PS51192"/>
    </source>
</evidence>
<evidence type="ECO:0000256" key="11">
    <source>
        <dbReference type="ARBA" id="ARBA00048988"/>
    </source>
</evidence>
<keyword evidence="15" id="KW-1185">Reference proteome</keyword>
<evidence type="ECO:0000313" key="15">
    <source>
        <dbReference type="Proteomes" id="UP000293550"/>
    </source>
</evidence>
<organism evidence="14 15">
    <name type="scientific">Candidatus Finniella inopinata</name>
    <dbReference type="NCBI Taxonomy" id="1696036"/>
    <lineage>
        <taxon>Bacteria</taxon>
        <taxon>Pseudomonadati</taxon>
        <taxon>Pseudomonadota</taxon>
        <taxon>Alphaproteobacteria</taxon>
        <taxon>Holosporales</taxon>
        <taxon>Candidatus Paracaedibacteraceae</taxon>
        <taxon>Candidatus Finniella</taxon>
    </lineage>
</organism>